<feature type="region of interest" description="Disordered" evidence="9">
    <location>
        <begin position="251"/>
        <end position="274"/>
    </location>
</feature>
<evidence type="ECO:0000256" key="2">
    <source>
        <dbReference type="ARBA" id="ARBA00022475"/>
    </source>
</evidence>
<evidence type="ECO:0000256" key="6">
    <source>
        <dbReference type="ARBA" id="ARBA00023136"/>
    </source>
</evidence>
<keyword evidence="4 8" id="KW-0812">Transmembrane</keyword>
<organism evidence="11 12">
    <name type="scientific">Jeotgalibacillus proteolyticus</name>
    <dbReference type="NCBI Taxonomy" id="2082395"/>
    <lineage>
        <taxon>Bacteria</taxon>
        <taxon>Bacillati</taxon>
        <taxon>Bacillota</taxon>
        <taxon>Bacilli</taxon>
        <taxon>Bacillales</taxon>
        <taxon>Caryophanaceae</taxon>
        <taxon>Jeotgalibacillus</taxon>
    </lineage>
</organism>
<keyword evidence="6 8" id="KW-0472">Membrane</keyword>
<keyword evidence="3 8" id="KW-0132">Cell division</keyword>
<dbReference type="GO" id="GO:0005886">
    <property type="term" value="C:plasma membrane"/>
    <property type="evidence" value="ECO:0007669"/>
    <property type="project" value="UniProtKB-SubCell"/>
</dbReference>
<keyword evidence="2 8" id="KW-1003">Cell membrane</keyword>
<accession>A0A2S5GGU7</accession>
<keyword evidence="5 8" id="KW-1133">Transmembrane helix</keyword>
<gene>
    <name evidence="8" type="primary">divIB</name>
    <name evidence="11" type="ORF">C4B60_01785</name>
</gene>
<comment type="function">
    <text evidence="8">Cell division protein that may be involved in stabilizing or promoting the assembly of the division complex.</text>
</comment>
<comment type="similarity">
    <text evidence="8">Belongs to the FtsQ/DivIB family. DivIB subfamily.</text>
</comment>
<feature type="domain" description="POTRA" evidence="10">
    <location>
        <begin position="50"/>
        <end position="118"/>
    </location>
</feature>
<evidence type="ECO:0000256" key="5">
    <source>
        <dbReference type="ARBA" id="ARBA00022989"/>
    </source>
</evidence>
<dbReference type="Proteomes" id="UP000239047">
    <property type="component" value="Unassembled WGS sequence"/>
</dbReference>
<dbReference type="InterPro" id="IPR050487">
    <property type="entry name" value="FtsQ_DivIB"/>
</dbReference>
<dbReference type="EMBL" id="PREZ01000001">
    <property type="protein sequence ID" value="PPA72135.1"/>
    <property type="molecule type" value="Genomic_DNA"/>
</dbReference>
<keyword evidence="12" id="KW-1185">Reference proteome</keyword>
<dbReference type="Pfam" id="PF08478">
    <property type="entry name" value="POTRA_1"/>
    <property type="match status" value="1"/>
</dbReference>
<evidence type="ECO:0000256" key="1">
    <source>
        <dbReference type="ARBA" id="ARBA00004370"/>
    </source>
</evidence>
<dbReference type="OrthoDB" id="1819027at2"/>
<dbReference type="Gene3D" id="3.10.20.310">
    <property type="entry name" value="membrane protein fhac"/>
    <property type="match status" value="1"/>
</dbReference>
<dbReference type="PANTHER" id="PTHR37820">
    <property type="entry name" value="CELL DIVISION PROTEIN DIVIB"/>
    <property type="match status" value="1"/>
</dbReference>
<evidence type="ECO:0000256" key="7">
    <source>
        <dbReference type="ARBA" id="ARBA00023306"/>
    </source>
</evidence>
<dbReference type="GO" id="GO:0032153">
    <property type="term" value="C:cell division site"/>
    <property type="evidence" value="ECO:0007669"/>
    <property type="project" value="UniProtKB-UniRule"/>
</dbReference>
<dbReference type="PANTHER" id="PTHR37820:SF1">
    <property type="entry name" value="CELL DIVISION PROTEIN FTSQ"/>
    <property type="match status" value="1"/>
</dbReference>
<dbReference type="Gene3D" id="3.40.50.10960">
    <property type="match status" value="1"/>
</dbReference>
<dbReference type="InterPro" id="IPR013685">
    <property type="entry name" value="POTRA_FtsQ_type"/>
</dbReference>
<proteinExistence type="inferred from homology"/>
<name>A0A2S5GGU7_9BACL</name>
<keyword evidence="7 8" id="KW-0131">Cell cycle</keyword>
<dbReference type="RefSeq" id="WP_104056119.1">
    <property type="nucleotide sequence ID" value="NZ_PREZ01000001.1"/>
</dbReference>
<dbReference type="HAMAP" id="MF_00912">
    <property type="entry name" value="DivIB"/>
    <property type="match status" value="1"/>
</dbReference>
<dbReference type="Pfam" id="PF03799">
    <property type="entry name" value="FtsQ_DivIB_C"/>
    <property type="match status" value="1"/>
</dbReference>
<dbReference type="GO" id="GO:0043093">
    <property type="term" value="P:FtsZ-dependent cytokinesis"/>
    <property type="evidence" value="ECO:0007669"/>
    <property type="project" value="UniProtKB-UniRule"/>
</dbReference>
<dbReference type="InterPro" id="IPR026580">
    <property type="entry name" value="DivIB"/>
</dbReference>
<evidence type="ECO:0000256" key="3">
    <source>
        <dbReference type="ARBA" id="ARBA00022618"/>
    </source>
</evidence>
<evidence type="ECO:0000259" key="10">
    <source>
        <dbReference type="PROSITE" id="PS51779"/>
    </source>
</evidence>
<feature type="transmembrane region" description="Helical" evidence="8">
    <location>
        <begin position="28"/>
        <end position="45"/>
    </location>
</feature>
<dbReference type="PROSITE" id="PS51779">
    <property type="entry name" value="POTRA"/>
    <property type="match status" value="1"/>
</dbReference>
<dbReference type="AlphaFoldDB" id="A0A2S5GGU7"/>
<reference evidence="11 12" key="1">
    <citation type="submission" date="2018-02" db="EMBL/GenBank/DDBJ databases">
        <title>Jeotgalibacillus proteolyticum sp. nov. a protease producing bacterium isolated from ocean sediments of Laizhou Bay.</title>
        <authorList>
            <person name="Li Y."/>
        </authorList>
    </citation>
    <scope>NUCLEOTIDE SEQUENCE [LARGE SCALE GENOMIC DNA]</scope>
    <source>
        <strain evidence="11 12">22-7</strain>
    </source>
</reference>
<evidence type="ECO:0000256" key="4">
    <source>
        <dbReference type="ARBA" id="ARBA00022692"/>
    </source>
</evidence>
<evidence type="ECO:0000256" key="8">
    <source>
        <dbReference type="HAMAP-Rule" id="MF_00912"/>
    </source>
</evidence>
<protein>
    <recommendedName>
        <fullName evidence="8">Cell division protein DivIB</fullName>
    </recommendedName>
</protein>
<comment type="caution">
    <text evidence="11">The sequence shown here is derived from an EMBL/GenBank/DDBJ whole genome shotgun (WGS) entry which is preliminary data.</text>
</comment>
<comment type="subcellular location">
    <subcellularLocation>
        <location evidence="8">Cell membrane</location>
        <topology evidence="8">Single-pass type II membrane protein</topology>
    </subcellularLocation>
    <subcellularLocation>
        <location evidence="1">Membrane</location>
    </subcellularLocation>
    <text evidence="8">Localizes to the division septum.</text>
</comment>
<evidence type="ECO:0000256" key="9">
    <source>
        <dbReference type="SAM" id="MobiDB-lite"/>
    </source>
</evidence>
<sequence>MGRKPVVSLEDRVPQLKQRRRKKANRRLLSVVLLFILVILIILYFQSPYSKFQSFSVEGATWLTDDEIMDASGVSLGDSYWATDLDLVEENLLSKPEVKSVEASKDFPTTLQINIQEFGQIAYIKQEKQYIPILENGATSKSIESSGLSQDAPILVGFSMDQTLEEMAASLSELPPEVRQSISEILLTPTNTDKNHISVYMNDGFEVSAVLDTFALKMAHYPAIVSQLDPSVKGVIDLEVGSYFRAYQSGDQQELDTDGLEDGDGGEEDLETEG</sequence>
<evidence type="ECO:0000313" key="11">
    <source>
        <dbReference type="EMBL" id="PPA72135.1"/>
    </source>
</evidence>
<dbReference type="InterPro" id="IPR005548">
    <property type="entry name" value="Cell_div_FtsQ/DivIB_C"/>
</dbReference>
<evidence type="ECO:0000313" key="12">
    <source>
        <dbReference type="Proteomes" id="UP000239047"/>
    </source>
</evidence>
<feature type="compositionally biased region" description="Acidic residues" evidence="9">
    <location>
        <begin position="253"/>
        <end position="274"/>
    </location>
</feature>
<dbReference type="InterPro" id="IPR034746">
    <property type="entry name" value="POTRA"/>
</dbReference>